<reference evidence="1" key="1">
    <citation type="submission" date="2022-07" db="EMBL/GenBank/DDBJ databases">
        <title>Phylogenomic reconstructions and comparative analyses of Kickxellomycotina fungi.</title>
        <authorList>
            <person name="Reynolds N.K."/>
            <person name="Stajich J.E."/>
            <person name="Barry K."/>
            <person name="Grigoriev I.V."/>
            <person name="Crous P."/>
            <person name="Smith M.E."/>
        </authorList>
    </citation>
    <scope>NUCLEOTIDE SEQUENCE</scope>
    <source>
        <strain evidence="1">CBS 102833</strain>
    </source>
</reference>
<name>A0ACC1KRM5_9FUNG</name>
<proteinExistence type="predicted"/>
<dbReference type="Proteomes" id="UP001140096">
    <property type="component" value="Unassembled WGS sequence"/>
</dbReference>
<comment type="caution">
    <text evidence="1">The sequence shown here is derived from an EMBL/GenBank/DDBJ whole genome shotgun (WGS) entry which is preliminary data.</text>
</comment>
<dbReference type="EMBL" id="JANBUP010004392">
    <property type="protein sequence ID" value="KAJ2794153.1"/>
    <property type="molecule type" value="Genomic_DNA"/>
</dbReference>
<feature type="non-terminal residue" evidence="1">
    <location>
        <position position="92"/>
    </location>
</feature>
<gene>
    <name evidence="1" type="ORF">H4S07_006836</name>
</gene>
<protein>
    <submittedName>
        <fullName evidence="1">Uncharacterized protein</fullName>
    </submittedName>
</protein>
<keyword evidence="2" id="KW-1185">Reference proteome</keyword>
<accession>A0ACC1KRM5</accession>
<sequence length="92" mass="9495">MNGHLRRRTGGGGGRHIDQGSMSGFNGLTFGSGGGSDLAFVYNDPVDQLGGPSDEGRGGSQLAALQREVAVLRQQNRALVTANNARQQAAVS</sequence>
<evidence type="ECO:0000313" key="2">
    <source>
        <dbReference type="Proteomes" id="UP001140096"/>
    </source>
</evidence>
<evidence type="ECO:0000313" key="1">
    <source>
        <dbReference type="EMBL" id="KAJ2794153.1"/>
    </source>
</evidence>
<organism evidence="1 2">
    <name type="scientific">Coemansia furcata</name>
    <dbReference type="NCBI Taxonomy" id="417177"/>
    <lineage>
        <taxon>Eukaryota</taxon>
        <taxon>Fungi</taxon>
        <taxon>Fungi incertae sedis</taxon>
        <taxon>Zoopagomycota</taxon>
        <taxon>Kickxellomycotina</taxon>
        <taxon>Kickxellomycetes</taxon>
        <taxon>Kickxellales</taxon>
        <taxon>Kickxellaceae</taxon>
        <taxon>Coemansia</taxon>
    </lineage>
</organism>